<dbReference type="RefSeq" id="WP_135245728.1">
    <property type="nucleotide sequence ID" value="NZ_SIHO01000002.1"/>
</dbReference>
<dbReference type="OrthoDB" id="583519at2"/>
<keyword evidence="2" id="KW-1185">Reference proteome</keyword>
<accession>A0A4Y9EM30</accession>
<proteinExistence type="predicted"/>
<evidence type="ECO:0000313" key="1">
    <source>
        <dbReference type="EMBL" id="TFU03136.1"/>
    </source>
</evidence>
<gene>
    <name evidence="1" type="ORF">EUV02_08040</name>
</gene>
<comment type="caution">
    <text evidence="1">The sequence shown here is derived from an EMBL/GenBank/DDBJ whole genome shotgun (WGS) entry which is preliminary data.</text>
</comment>
<dbReference type="EMBL" id="SIHO01000002">
    <property type="protein sequence ID" value="TFU03136.1"/>
    <property type="molecule type" value="Genomic_DNA"/>
</dbReference>
<evidence type="ECO:0000313" key="2">
    <source>
        <dbReference type="Proteomes" id="UP000297737"/>
    </source>
</evidence>
<protein>
    <submittedName>
        <fullName evidence="1">Uncharacterized protein</fullName>
    </submittedName>
</protein>
<organism evidence="1 2">
    <name type="scientific">Glacieibacterium arshaanense</name>
    <dbReference type="NCBI Taxonomy" id="2511025"/>
    <lineage>
        <taxon>Bacteria</taxon>
        <taxon>Pseudomonadati</taxon>
        <taxon>Pseudomonadota</taxon>
        <taxon>Alphaproteobacteria</taxon>
        <taxon>Sphingomonadales</taxon>
        <taxon>Sphingosinicellaceae</taxon>
        <taxon>Glacieibacterium</taxon>
    </lineage>
</organism>
<name>A0A4Y9EM30_9SPHN</name>
<reference evidence="1 2" key="1">
    <citation type="submission" date="2019-02" db="EMBL/GenBank/DDBJ databases">
        <title>Polymorphobacter sp. isolated from the lake at the Tibet of China.</title>
        <authorList>
            <person name="Li A."/>
        </authorList>
    </citation>
    <scope>NUCLEOTIDE SEQUENCE [LARGE SCALE GENOMIC DNA]</scope>
    <source>
        <strain evidence="1 2">DJ1R-1</strain>
    </source>
</reference>
<dbReference type="AlphaFoldDB" id="A0A4Y9EM30"/>
<dbReference type="Proteomes" id="UP000297737">
    <property type="component" value="Unassembled WGS sequence"/>
</dbReference>
<sequence>MQLVFTKGAGKFDRLELRRADGTTESIDCPKQGIIPHDMVHFAVEAEVVGVGFLGNLAAGGGADFGAADDPHARAVERLVETVQAEAWAGAPTPDAEFLDLYRLTCDARGDQPLDLDAAALAAIRARLAALTAAWQAVAVGNSLTLSLDVPTRG</sequence>